<proteinExistence type="predicted"/>
<dbReference type="InterPro" id="IPR016047">
    <property type="entry name" value="M23ase_b-sheet_dom"/>
</dbReference>
<dbReference type="KEGG" id="gaw:V144x_56770"/>
<dbReference type="InterPro" id="IPR050570">
    <property type="entry name" value="Cell_wall_metabolism_enzyme"/>
</dbReference>
<sequence length="512" mass="57544">MYTYQLKESPAMTMSHLRSVRYLMILTFLCFCNCNITLEGSEEPPTLEPIVRVVDLNVGESTTVTLSNGEQVQVKLLDLNETRDPIRQAVRSAIITVQVDDEKIALESGMYNLPRKTGRVQIDCSITKGYNSNGTPAFWGLDKDTRLRFWPADSPLLKPGSFIYPVNQRWFATRTWFDNEPVDGGKKILPKIYYHSGLDIGGAEKLTKVIAATDAVVVSSGTDVLEGHRQDTPVAPRYDVVYLMDARGWYYRYSHLHKINDHIRPGRLIKQGEEIGILGKKGTSGGWSHLHFEIKSRQPSGKWGTQAGYAFLWEAYRNQYQPKLVANSRRKHFLKAGGSTTLKGSQSYSKTGGIQSFEWTFTDGTTASGAEVKRTYHQPGVFSEILKVTDQQGNVDYDFAEVHVLDPKNLEKYVPRIHAVYWPSLKNRVGDPIIFKVRSFGNTAGNEVWDFGDGSPSISVKSDGNVKPLDENGYAVTKHTYKKAGDYLVKVQRSRKDGVTAVTHLHVRVEPE</sequence>
<organism evidence="2 3">
    <name type="scientific">Gimesia aquarii</name>
    <dbReference type="NCBI Taxonomy" id="2527964"/>
    <lineage>
        <taxon>Bacteria</taxon>
        <taxon>Pseudomonadati</taxon>
        <taxon>Planctomycetota</taxon>
        <taxon>Planctomycetia</taxon>
        <taxon>Planctomycetales</taxon>
        <taxon>Planctomycetaceae</taxon>
        <taxon>Gimesia</taxon>
    </lineage>
</organism>
<dbReference type="PROSITE" id="PS50093">
    <property type="entry name" value="PKD"/>
    <property type="match status" value="2"/>
</dbReference>
<dbReference type="Proteomes" id="UP000318704">
    <property type="component" value="Chromosome"/>
</dbReference>
<gene>
    <name evidence="2" type="ORF">V144x_56770</name>
</gene>
<dbReference type="SUPFAM" id="SSF49299">
    <property type="entry name" value="PKD domain"/>
    <property type="match status" value="2"/>
</dbReference>
<dbReference type="PANTHER" id="PTHR21666:SF270">
    <property type="entry name" value="MUREIN HYDROLASE ACTIVATOR ENVC"/>
    <property type="match status" value="1"/>
</dbReference>
<dbReference type="CDD" id="cd12797">
    <property type="entry name" value="M23_peptidase"/>
    <property type="match status" value="1"/>
</dbReference>
<evidence type="ECO:0000313" key="2">
    <source>
        <dbReference type="EMBL" id="QDU00164.1"/>
    </source>
</evidence>
<dbReference type="InterPro" id="IPR022409">
    <property type="entry name" value="PKD/Chitinase_dom"/>
</dbReference>
<dbReference type="GO" id="GO:0004222">
    <property type="term" value="F:metalloendopeptidase activity"/>
    <property type="evidence" value="ECO:0007669"/>
    <property type="project" value="TreeGrafter"/>
</dbReference>
<dbReference type="SMART" id="SM00089">
    <property type="entry name" value="PKD"/>
    <property type="match status" value="2"/>
</dbReference>
<dbReference type="Gene3D" id="2.60.40.10">
    <property type="entry name" value="Immunoglobulins"/>
    <property type="match status" value="2"/>
</dbReference>
<dbReference type="InterPro" id="IPR000601">
    <property type="entry name" value="PKD_dom"/>
</dbReference>
<dbReference type="EMBL" id="CP037920">
    <property type="protein sequence ID" value="QDU00164.1"/>
    <property type="molecule type" value="Genomic_DNA"/>
</dbReference>
<dbReference type="InterPro" id="IPR013783">
    <property type="entry name" value="Ig-like_fold"/>
</dbReference>
<evidence type="ECO:0000313" key="3">
    <source>
        <dbReference type="Proteomes" id="UP000318704"/>
    </source>
</evidence>
<feature type="domain" description="PKD" evidence="1">
    <location>
        <begin position="351"/>
        <end position="394"/>
    </location>
</feature>
<dbReference type="Gene3D" id="2.70.70.10">
    <property type="entry name" value="Glucose Permease (Domain IIA)"/>
    <property type="match status" value="1"/>
</dbReference>
<dbReference type="Pfam" id="PF18911">
    <property type="entry name" value="PKD_4"/>
    <property type="match status" value="1"/>
</dbReference>
<dbReference type="SUPFAM" id="SSF51261">
    <property type="entry name" value="Duplicated hybrid motif"/>
    <property type="match status" value="1"/>
</dbReference>
<dbReference type="PANTHER" id="PTHR21666">
    <property type="entry name" value="PEPTIDASE-RELATED"/>
    <property type="match status" value="1"/>
</dbReference>
<dbReference type="CDD" id="cd00146">
    <property type="entry name" value="PKD"/>
    <property type="match status" value="2"/>
</dbReference>
<dbReference type="Pfam" id="PF01551">
    <property type="entry name" value="Peptidase_M23"/>
    <property type="match status" value="1"/>
</dbReference>
<feature type="domain" description="PKD" evidence="1">
    <location>
        <begin position="449"/>
        <end position="512"/>
    </location>
</feature>
<dbReference type="AlphaFoldDB" id="A0A517W4J4"/>
<dbReference type="InterPro" id="IPR011055">
    <property type="entry name" value="Dup_hybrid_motif"/>
</dbReference>
<dbReference type="InterPro" id="IPR035986">
    <property type="entry name" value="PKD_dom_sf"/>
</dbReference>
<evidence type="ECO:0000259" key="1">
    <source>
        <dbReference type="PROSITE" id="PS50093"/>
    </source>
</evidence>
<accession>A0A517W4J4</accession>
<dbReference type="Pfam" id="PF00801">
    <property type="entry name" value="PKD"/>
    <property type="match status" value="1"/>
</dbReference>
<protein>
    <submittedName>
        <fullName evidence="2">Peptidase family M23</fullName>
    </submittedName>
</protein>
<reference evidence="2 3" key="1">
    <citation type="submission" date="2019-03" db="EMBL/GenBank/DDBJ databases">
        <title>Deep-cultivation of Planctomycetes and their phenomic and genomic characterization uncovers novel biology.</title>
        <authorList>
            <person name="Wiegand S."/>
            <person name="Jogler M."/>
            <person name="Boedeker C."/>
            <person name="Pinto D."/>
            <person name="Vollmers J."/>
            <person name="Rivas-Marin E."/>
            <person name="Kohn T."/>
            <person name="Peeters S.H."/>
            <person name="Heuer A."/>
            <person name="Rast P."/>
            <person name="Oberbeckmann S."/>
            <person name="Bunk B."/>
            <person name="Jeske O."/>
            <person name="Meyerdierks A."/>
            <person name="Storesund J.E."/>
            <person name="Kallscheuer N."/>
            <person name="Luecker S."/>
            <person name="Lage O.M."/>
            <person name="Pohl T."/>
            <person name="Merkel B.J."/>
            <person name="Hornburger P."/>
            <person name="Mueller R.-W."/>
            <person name="Bruemmer F."/>
            <person name="Labrenz M."/>
            <person name="Spormann A.M."/>
            <person name="Op den Camp H."/>
            <person name="Overmann J."/>
            <person name="Amann R."/>
            <person name="Jetten M.S.M."/>
            <person name="Mascher T."/>
            <person name="Medema M.H."/>
            <person name="Devos D.P."/>
            <person name="Kaster A.-K."/>
            <person name="Ovreas L."/>
            <person name="Rohde M."/>
            <person name="Galperin M.Y."/>
            <person name="Jogler C."/>
        </authorList>
    </citation>
    <scope>NUCLEOTIDE SEQUENCE [LARGE SCALE GENOMIC DNA]</scope>
    <source>
        <strain evidence="2 3">V144</strain>
    </source>
</reference>
<name>A0A517W4J4_9PLAN</name>